<dbReference type="RefSeq" id="WP_152580600.1">
    <property type="nucleotide sequence ID" value="NZ_JAKVIV010000013.1"/>
</dbReference>
<name>A0A5N6S5U3_9BIFI</name>
<evidence type="ECO:0000313" key="3">
    <source>
        <dbReference type="Proteomes" id="UP000325415"/>
    </source>
</evidence>
<sequence>MMNVGIIGTGWISRQFADAVRQQQGARLAGILSRTREAAEGFRRPDETYPAYDDIEEFLADSQIDTVYIASPNSMHYGQAAKAISAGKNVVVEKPAFSNPAEFAKIESLLLQHPHVRFFEAARHIHTDAFRSIANQVEGMGAISGAVFSYMKYSSKYDAFLAGETPNIFTARFSGGALQDLGVYLVYDAIALFGAPLSAQYHPLLLPTGTDAMGTGVLHYQHFDVTLLISKTVNSQFGSEIYAGRQILSFGNGGDLGSVRLVESDGTVREICQSPTGNPMSEEVRDFTDVTQAPTEPAQQSRYSRWLKESREVCETLWQMRQSAGIHFPADDGGER</sequence>
<dbReference type="Gene3D" id="3.40.50.720">
    <property type="entry name" value="NAD(P)-binding Rossmann-like Domain"/>
    <property type="match status" value="1"/>
</dbReference>
<dbReference type="GO" id="GO:0000166">
    <property type="term" value="F:nucleotide binding"/>
    <property type="evidence" value="ECO:0007669"/>
    <property type="project" value="InterPro"/>
</dbReference>
<feature type="domain" description="Gfo/Idh/MocA-like oxidoreductase N-terminal" evidence="1">
    <location>
        <begin position="2"/>
        <end position="108"/>
    </location>
</feature>
<dbReference type="SUPFAM" id="SSF51735">
    <property type="entry name" value="NAD(P)-binding Rossmann-fold domains"/>
    <property type="match status" value="1"/>
</dbReference>
<keyword evidence="3" id="KW-1185">Reference proteome</keyword>
<evidence type="ECO:0000259" key="1">
    <source>
        <dbReference type="Pfam" id="PF01408"/>
    </source>
</evidence>
<dbReference type="PANTHER" id="PTHR43054:SF1">
    <property type="entry name" value="SCYLLO-INOSITOL 2-DEHYDROGENASE (NADP(+)) IOLU"/>
    <property type="match status" value="1"/>
</dbReference>
<proteinExistence type="predicted"/>
<comment type="caution">
    <text evidence="2">The sequence shown here is derived from an EMBL/GenBank/DDBJ whole genome shotgun (WGS) entry which is preliminary data.</text>
</comment>
<gene>
    <name evidence="2" type="ORF">DDE84_05005</name>
</gene>
<reference evidence="2 3" key="1">
    <citation type="submission" date="2018-04" db="EMBL/GenBank/DDBJ databases">
        <authorList>
            <person name="Eckel V.P."/>
            <person name="Vogel R.F."/>
        </authorList>
    </citation>
    <scope>NUCLEOTIDE SEQUENCE [LARGE SCALE GENOMIC DNA]</scope>
    <source>
        <strain evidence="3">TMW 2.1764</strain>
    </source>
</reference>
<evidence type="ECO:0000313" key="2">
    <source>
        <dbReference type="EMBL" id="KAE8128808.1"/>
    </source>
</evidence>
<dbReference type="SUPFAM" id="SSF55347">
    <property type="entry name" value="Glyceraldehyde-3-phosphate dehydrogenase-like, C-terminal domain"/>
    <property type="match status" value="1"/>
</dbReference>
<dbReference type="InterPro" id="IPR000683">
    <property type="entry name" value="Gfo/Idh/MocA-like_OxRdtase_N"/>
</dbReference>
<dbReference type="Pfam" id="PF01408">
    <property type="entry name" value="GFO_IDH_MocA"/>
    <property type="match status" value="1"/>
</dbReference>
<protein>
    <submittedName>
        <fullName evidence="2">Gfo/Idh/MocA family oxidoreductase</fullName>
    </submittedName>
</protein>
<dbReference type="GeneID" id="78127040"/>
<organism evidence="2 3">
    <name type="scientific">Bifidobacterium tibiigranuli</name>
    <dbReference type="NCBI Taxonomy" id="2172043"/>
    <lineage>
        <taxon>Bacteria</taxon>
        <taxon>Bacillati</taxon>
        <taxon>Actinomycetota</taxon>
        <taxon>Actinomycetes</taxon>
        <taxon>Bifidobacteriales</taxon>
        <taxon>Bifidobacteriaceae</taxon>
        <taxon>Bifidobacterium</taxon>
    </lineage>
</organism>
<dbReference type="InterPro" id="IPR036291">
    <property type="entry name" value="NAD(P)-bd_dom_sf"/>
</dbReference>
<dbReference type="Gene3D" id="3.30.360.10">
    <property type="entry name" value="Dihydrodipicolinate Reductase, domain 2"/>
    <property type="match status" value="1"/>
</dbReference>
<dbReference type="PANTHER" id="PTHR43054">
    <property type="match status" value="1"/>
</dbReference>
<dbReference type="Proteomes" id="UP000325415">
    <property type="component" value="Unassembled WGS sequence"/>
</dbReference>
<dbReference type="AlphaFoldDB" id="A0A5N6S5U3"/>
<accession>A0A5N6S5U3</accession>
<dbReference type="OrthoDB" id="9815825at2"/>
<dbReference type="EMBL" id="QDAG01000004">
    <property type="protein sequence ID" value="KAE8128808.1"/>
    <property type="molecule type" value="Genomic_DNA"/>
</dbReference>